<organism evidence="3 4">
    <name type="scientific">Zostera marina</name>
    <name type="common">Eelgrass</name>
    <dbReference type="NCBI Taxonomy" id="29655"/>
    <lineage>
        <taxon>Eukaryota</taxon>
        <taxon>Viridiplantae</taxon>
        <taxon>Streptophyta</taxon>
        <taxon>Embryophyta</taxon>
        <taxon>Tracheophyta</taxon>
        <taxon>Spermatophyta</taxon>
        <taxon>Magnoliopsida</taxon>
        <taxon>Liliopsida</taxon>
        <taxon>Zosteraceae</taxon>
        <taxon>Zostera</taxon>
    </lineage>
</organism>
<evidence type="ECO:0000313" key="3">
    <source>
        <dbReference type="EMBL" id="KMZ57945.1"/>
    </source>
</evidence>
<evidence type="ECO:0000256" key="2">
    <source>
        <dbReference type="SAM" id="Phobius"/>
    </source>
</evidence>
<reference evidence="4" key="1">
    <citation type="journal article" date="2016" name="Nature">
        <title>The genome of the seagrass Zostera marina reveals angiosperm adaptation to the sea.</title>
        <authorList>
            <person name="Olsen J.L."/>
            <person name="Rouze P."/>
            <person name="Verhelst B."/>
            <person name="Lin Y.-C."/>
            <person name="Bayer T."/>
            <person name="Collen J."/>
            <person name="Dattolo E."/>
            <person name="De Paoli E."/>
            <person name="Dittami S."/>
            <person name="Maumus F."/>
            <person name="Michel G."/>
            <person name="Kersting A."/>
            <person name="Lauritano C."/>
            <person name="Lohaus R."/>
            <person name="Toepel M."/>
            <person name="Tonon T."/>
            <person name="Vanneste K."/>
            <person name="Amirebrahimi M."/>
            <person name="Brakel J."/>
            <person name="Bostroem C."/>
            <person name="Chovatia M."/>
            <person name="Grimwood J."/>
            <person name="Jenkins J.W."/>
            <person name="Jueterbock A."/>
            <person name="Mraz A."/>
            <person name="Stam W.T."/>
            <person name="Tice H."/>
            <person name="Bornberg-Bauer E."/>
            <person name="Green P.J."/>
            <person name="Pearson G.A."/>
            <person name="Procaccini G."/>
            <person name="Duarte C.M."/>
            <person name="Schmutz J."/>
            <person name="Reusch T.B.H."/>
            <person name="Van de Peer Y."/>
        </authorList>
    </citation>
    <scope>NUCLEOTIDE SEQUENCE [LARGE SCALE GENOMIC DNA]</scope>
    <source>
        <strain evidence="4">cv. Finnish</strain>
    </source>
</reference>
<keyword evidence="2" id="KW-1133">Transmembrane helix</keyword>
<accession>A0A0K9NPN3</accession>
<sequence length="204" mass="21610">MAGIQTLPISHPFPFLYTPNKHSSTLVPRAADPKQTDRSDAEEASTDITGGSEAAGFDSRLSRVRLKYRSGTGKKAELRRAKKNSKKTFNAGSNNASGGGAMMLPPASLKKPVSAVTGGKVEAGFTQYSEKMNGAVAGLGLVALVLVELGSGRGLFKYHAGPTIIIQLYTVAALAAVFIKYEKERSSVWPKKPSPEVSATPEDE</sequence>
<feature type="transmembrane region" description="Helical" evidence="2">
    <location>
        <begin position="164"/>
        <end position="181"/>
    </location>
</feature>
<dbReference type="STRING" id="29655.A0A0K9NPN3"/>
<feature type="transmembrane region" description="Helical" evidence="2">
    <location>
        <begin position="134"/>
        <end position="152"/>
    </location>
</feature>
<evidence type="ECO:0000313" key="4">
    <source>
        <dbReference type="Proteomes" id="UP000036987"/>
    </source>
</evidence>
<keyword evidence="2" id="KW-0812">Transmembrane</keyword>
<dbReference type="OrthoDB" id="1934145at2759"/>
<gene>
    <name evidence="3" type="ORF">ZOSMA_80G00370</name>
</gene>
<proteinExistence type="predicted"/>
<comment type="caution">
    <text evidence="3">The sequence shown here is derived from an EMBL/GenBank/DDBJ whole genome shotgun (WGS) entry which is preliminary data.</text>
</comment>
<name>A0A0K9NPN3_ZOSMR</name>
<dbReference type="GO" id="GO:0009535">
    <property type="term" value="C:chloroplast thylakoid membrane"/>
    <property type="evidence" value="ECO:0000318"/>
    <property type="project" value="GO_Central"/>
</dbReference>
<dbReference type="EMBL" id="LFYR01001997">
    <property type="protein sequence ID" value="KMZ57945.1"/>
    <property type="molecule type" value="Genomic_DNA"/>
</dbReference>
<evidence type="ECO:0008006" key="5">
    <source>
        <dbReference type="Google" id="ProtNLM"/>
    </source>
</evidence>
<feature type="region of interest" description="Disordered" evidence="1">
    <location>
        <begin position="20"/>
        <end position="54"/>
    </location>
</feature>
<evidence type="ECO:0000256" key="1">
    <source>
        <dbReference type="SAM" id="MobiDB-lite"/>
    </source>
</evidence>
<keyword evidence="2" id="KW-0472">Membrane</keyword>
<feature type="region of interest" description="Disordered" evidence="1">
    <location>
        <begin position="81"/>
        <end position="104"/>
    </location>
</feature>
<feature type="compositionally biased region" description="Basic and acidic residues" evidence="1">
    <location>
        <begin position="31"/>
        <end position="41"/>
    </location>
</feature>
<keyword evidence="4" id="KW-1185">Reference proteome</keyword>
<dbReference type="Proteomes" id="UP000036987">
    <property type="component" value="Unassembled WGS sequence"/>
</dbReference>
<dbReference type="OMA" id="HGRRCYR"/>
<dbReference type="AlphaFoldDB" id="A0A0K9NPN3"/>
<protein>
    <recommendedName>
        <fullName evidence="5">FKBP-type peptidyl-prolyl cis-trans isomerase</fullName>
    </recommendedName>
</protein>